<evidence type="ECO:0000313" key="1">
    <source>
        <dbReference type="EnsemblPlants" id="OPUNC02G15810.1"/>
    </source>
</evidence>
<dbReference type="Gramene" id="OPUNC02G15810.1">
    <property type="protein sequence ID" value="OPUNC02G15810.1"/>
    <property type="gene ID" value="OPUNC02G15810"/>
</dbReference>
<name>A0A0E0K060_ORYPU</name>
<dbReference type="AlphaFoldDB" id="A0A0E0K060"/>
<reference evidence="1" key="1">
    <citation type="submission" date="2015-04" db="UniProtKB">
        <authorList>
            <consortium name="EnsemblPlants"/>
        </authorList>
    </citation>
    <scope>IDENTIFICATION</scope>
</reference>
<proteinExistence type="predicted"/>
<evidence type="ECO:0000313" key="2">
    <source>
        <dbReference type="Proteomes" id="UP000026962"/>
    </source>
</evidence>
<keyword evidence="2" id="KW-1185">Reference proteome</keyword>
<sequence>MRRTTATWRLTVMAGERCAPERRRMTSWRLRRRLCFVPRCWMLGSTFTSKEVFTWPRSTRGDCSTSMMDGCYCTTSSSSLYHAATSFHDSIANYHSPPSALSTTSYKTQTSLSILMWEAGSKWKTQQSFGAQQTAVSRKSNSSFEAVVGGTT</sequence>
<protein>
    <submittedName>
        <fullName evidence="1">Uncharacterized protein</fullName>
    </submittedName>
</protein>
<dbReference type="HOGENOM" id="CLU_1725251_0_0_1"/>
<dbReference type="Proteomes" id="UP000026962">
    <property type="component" value="Chromosome 2"/>
</dbReference>
<accession>A0A0E0K060</accession>
<reference evidence="1" key="2">
    <citation type="submission" date="2018-05" db="EMBL/GenBank/DDBJ databases">
        <title>OpunRS2 (Oryza punctata Reference Sequence Version 2).</title>
        <authorList>
            <person name="Zhang J."/>
            <person name="Kudrna D."/>
            <person name="Lee S."/>
            <person name="Talag J."/>
            <person name="Welchert J."/>
            <person name="Wing R.A."/>
        </authorList>
    </citation>
    <scope>NUCLEOTIDE SEQUENCE [LARGE SCALE GENOMIC DNA]</scope>
</reference>
<dbReference type="EnsemblPlants" id="OPUNC02G15810.1">
    <property type="protein sequence ID" value="OPUNC02G15810.1"/>
    <property type="gene ID" value="OPUNC02G15810"/>
</dbReference>
<organism evidence="1">
    <name type="scientific">Oryza punctata</name>
    <name type="common">Red rice</name>
    <dbReference type="NCBI Taxonomy" id="4537"/>
    <lineage>
        <taxon>Eukaryota</taxon>
        <taxon>Viridiplantae</taxon>
        <taxon>Streptophyta</taxon>
        <taxon>Embryophyta</taxon>
        <taxon>Tracheophyta</taxon>
        <taxon>Spermatophyta</taxon>
        <taxon>Magnoliopsida</taxon>
        <taxon>Liliopsida</taxon>
        <taxon>Poales</taxon>
        <taxon>Poaceae</taxon>
        <taxon>BOP clade</taxon>
        <taxon>Oryzoideae</taxon>
        <taxon>Oryzeae</taxon>
        <taxon>Oryzinae</taxon>
        <taxon>Oryza</taxon>
    </lineage>
</organism>